<dbReference type="EMBL" id="OCNJ01000018">
    <property type="protein sequence ID" value="SOE01380.1"/>
    <property type="molecule type" value="Genomic_DNA"/>
</dbReference>
<keyword evidence="3" id="KW-1185">Reference proteome</keyword>
<dbReference type="Proteomes" id="UP000219621">
    <property type="component" value="Unassembled WGS sequence"/>
</dbReference>
<feature type="chain" id="PRO_5012018568" evidence="1">
    <location>
        <begin position="22"/>
        <end position="39"/>
    </location>
</feature>
<evidence type="ECO:0000313" key="2">
    <source>
        <dbReference type="EMBL" id="SOE01380.1"/>
    </source>
</evidence>
<evidence type="ECO:0000256" key="1">
    <source>
        <dbReference type="SAM" id="SignalP"/>
    </source>
</evidence>
<name>A0A286H0Q5_9PROT</name>
<dbReference type="AlphaFoldDB" id="A0A286H0Q5"/>
<reference evidence="2 3" key="1">
    <citation type="submission" date="2017-09" db="EMBL/GenBank/DDBJ databases">
        <authorList>
            <person name="Ehlers B."/>
            <person name="Leendertz F.H."/>
        </authorList>
    </citation>
    <scope>NUCLEOTIDE SEQUENCE [LARGE SCALE GENOMIC DNA]</scope>
    <source>
        <strain evidence="2 3">USBA 140</strain>
    </source>
</reference>
<accession>A0A286H0Q5</accession>
<sequence length="39" mass="4265">MMLALAKMLVALAACAAAAWAADRQSRRAARIPVKVRRR</sequence>
<feature type="signal peptide" evidence="1">
    <location>
        <begin position="1"/>
        <end position="21"/>
    </location>
</feature>
<proteinExistence type="predicted"/>
<gene>
    <name evidence="2" type="ORF">SAMN05421508_1188</name>
</gene>
<organism evidence="2 3">
    <name type="scientific">Caenispirillum bisanense</name>
    <dbReference type="NCBI Taxonomy" id="414052"/>
    <lineage>
        <taxon>Bacteria</taxon>
        <taxon>Pseudomonadati</taxon>
        <taxon>Pseudomonadota</taxon>
        <taxon>Alphaproteobacteria</taxon>
        <taxon>Rhodospirillales</taxon>
        <taxon>Novispirillaceae</taxon>
        <taxon>Caenispirillum</taxon>
    </lineage>
</organism>
<evidence type="ECO:0000313" key="3">
    <source>
        <dbReference type="Proteomes" id="UP000219621"/>
    </source>
</evidence>
<protein>
    <submittedName>
        <fullName evidence="2">Uncharacterized protein</fullName>
    </submittedName>
</protein>
<keyword evidence="1" id="KW-0732">Signal</keyword>